<dbReference type="Pfam" id="PF00078">
    <property type="entry name" value="RVT_1"/>
    <property type="match status" value="1"/>
</dbReference>
<feature type="domain" description="Reverse transcriptase" evidence="2">
    <location>
        <begin position="1"/>
        <end position="213"/>
    </location>
</feature>
<accession>A0A8B6H2J6</accession>
<evidence type="ECO:0000259" key="2">
    <source>
        <dbReference type="PROSITE" id="PS50878"/>
    </source>
</evidence>
<sequence length="476" mass="54369">MELNENDSEGFYQLIRKQRDPGNTCASAFIFKEEIINTDPEIREAWADYFYDLATPSENPNFDPIFKNHVEQDSGGKPKDDPNSYRKITITSSVGKVVEKIHLSRNEDKILERQKQQGVRQGGIWSPSAYKIFVNSLLTTFEENQIGATIGSIYCGIPTVADDVTLITTDPYELQTMLDIQSSFANKNRYEISEQKSVVLTFNDSSEYRTANVASHLLLGRITIESEIHKRILKTFGNIIRNENSIERKLAIRQLATKSLQSGSWFTKTVEIANIYDLPSPYDIIDNPPGKQLWKNLVNKTVGDHCIKQMISEAKSKSTLSRLNYENVKEGKIHNIWKSCGTNPYAITSASLKAKLATGTIYLQYHRAKFSNGHVSPICQLCAEEEEDILHFILKCSKLQYIRDDFLHMIGEVLTENLEDQDLIQELITNDEHLCQLVIDCSKFRFLNENAQNRIETLSRGLCHKLFQQRAILIEQ</sequence>
<feature type="compositionally biased region" description="Basic and acidic residues" evidence="1">
    <location>
        <begin position="66"/>
        <end position="84"/>
    </location>
</feature>
<organism evidence="3 4">
    <name type="scientific">Mytilus galloprovincialis</name>
    <name type="common">Mediterranean mussel</name>
    <dbReference type="NCBI Taxonomy" id="29158"/>
    <lineage>
        <taxon>Eukaryota</taxon>
        <taxon>Metazoa</taxon>
        <taxon>Spiralia</taxon>
        <taxon>Lophotrochozoa</taxon>
        <taxon>Mollusca</taxon>
        <taxon>Bivalvia</taxon>
        <taxon>Autobranchia</taxon>
        <taxon>Pteriomorphia</taxon>
        <taxon>Mytilida</taxon>
        <taxon>Mytiloidea</taxon>
        <taxon>Mytilidae</taxon>
        <taxon>Mytilinae</taxon>
        <taxon>Mytilus</taxon>
    </lineage>
</organism>
<feature type="region of interest" description="Disordered" evidence="1">
    <location>
        <begin position="62"/>
        <end position="85"/>
    </location>
</feature>
<evidence type="ECO:0000313" key="3">
    <source>
        <dbReference type="EMBL" id="VDI73462.1"/>
    </source>
</evidence>
<dbReference type="AlphaFoldDB" id="A0A8B6H2J6"/>
<name>A0A8B6H2J6_MYTGA</name>
<dbReference type="EMBL" id="UYJE01009439">
    <property type="protein sequence ID" value="VDI73462.1"/>
    <property type="molecule type" value="Genomic_DNA"/>
</dbReference>
<comment type="caution">
    <text evidence="3">The sequence shown here is derived from an EMBL/GenBank/DDBJ whole genome shotgun (WGS) entry which is preliminary data.</text>
</comment>
<keyword evidence="4" id="KW-1185">Reference proteome</keyword>
<reference evidence="3" key="1">
    <citation type="submission" date="2018-11" db="EMBL/GenBank/DDBJ databases">
        <authorList>
            <person name="Alioto T."/>
            <person name="Alioto T."/>
        </authorList>
    </citation>
    <scope>NUCLEOTIDE SEQUENCE</scope>
</reference>
<dbReference type="InterPro" id="IPR000477">
    <property type="entry name" value="RT_dom"/>
</dbReference>
<protein>
    <recommendedName>
        <fullName evidence="2">Reverse transcriptase domain-containing protein</fullName>
    </recommendedName>
</protein>
<dbReference type="Proteomes" id="UP000596742">
    <property type="component" value="Unassembled WGS sequence"/>
</dbReference>
<dbReference type="PROSITE" id="PS50878">
    <property type="entry name" value="RT_POL"/>
    <property type="match status" value="1"/>
</dbReference>
<proteinExistence type="predicted"/>
<evidence type="ECO:0000313" key="4">
    <source>
        <dbReference type="Proteomes" id="UP000596742"/>
    </source>
</evidence>
<evidence type="ECO:0000256" key="1">
    <source>
        <dbReference type="SAM" id="MobiDB-lite"/>
    </source>
</evidence>
<gene>
    <name evidence="3" type="ORF">MGAL_10B079536</name>
</gene>